<dbReference type="AlphaFoldDB" id="A0A9W9MSN3"/>
<accession>A0A9W9MSN3</accession>
<evidence type="ECO:0000256" key="1">
    <source>
        <dbReference type="SAM" id="MobiDB-lite"/>
    </source>
</evidence>
<keyword evidence="3" id="KW-1185">Reference proteome</keyword>
<dbReference type="EMBL" id="JAPQKP010000002">
    <property type="protein sequence ID" value="KAJ5206804.1"/>
    <property type="molecule type" value="Genomic_DNA"/>
</dbReference>
<dbReference type="OrthoDB" id="4851849at2759"/>
<reference evidence="2" key="1">
    <citation type="submission" date="2022-11" db="EMBL/GenBank/DDBJ databases">
        <authorList>
            <person name="Petersen C."/>
        </authorList>
    </citation>
    <scope>NUCLEOTIDE SEQUENCE</scope>
    <source>
        <strain evidence="2">IBT 16849</strain>
    </source>
</reference>
<evidence type="ECO:0000313" key="2">
    <source>
        <dbReference type="EMBL" id="KAJ5206804.1"/>
    </source>
</evidence>
<comment type="caution">
    <text evidence="2">The sequence shown here is derived from an EMBL/GenBank/DDBJ whole genome shotgun (WGS) entry which is preliminary data.</text>
</comment>
<reference evidence="2" key="2">
    <citation type="journal article" date="2023" name="IMA Fungus">
        <title>Comparative genomic study of the Penicillium genus elucidates a diverse pangenome and 15 lateral gene transfer events.</title>
        <authorList>
            <person name="Petersen C."/>
            <person name="Sorensen T."/>
            <person name="Nielsen M.R."/>
            <person name="Sondergaard T.E."/>
            <person name="Sorensen J.L."/>
            <person name="Fitzpatrick D.A."/>
            <person name="Frisvad J.C."/>
            <person name="Nielsen K.L."/>
        </authorList>
    </citation>
    <scope>NUCLEOTIDE SEQUENCE</scope>
    <source>
        <strain evidence="2">IBT 16849</strain>
    </source>
</reference>
<organism evidence="2 3">
    <name type="scientific">Penicillium cf. griseofulvum</name>
    <dbReference type="NCBI Taxonomy" id="2972120"/>
    <lineage>
        <taxon>Eukaryota</taxon>
        <taxon>Fungi</taxon>
        <taxon>Dikarya</taxon>
        <taxon>Ascomycota</taxon>
        <taxon>Pezizomycotina</taxon>
        <taxon>Eurotiomycetes</taxon>
        <taxon>Eurotiomycetidae</taxon>
        <taxon>Eurotiales</taxon>
        <taxon>Aspergillaceae</taxon>
        <taxon>Penicillium</taxon>
    </lineage>
</organism>
<dbReference type="Proteomes" id="UP001150879">
    <property type="component" value="Unassembled WGS sequence"/>
</dbReference>
<protein>
    <submittedName>
        <fullName evidence="2">Uncharacterized protein</fullName>
    </submittedName>
</protein>
<name>A0A9W9MSN3_9EURO</name>
<dbReference type="PANTHER" id="PTHR42037">
    <property type="match status" value="1"/>
</dbReference>
<evidence type="ECO:0000313" key="3">
    <source>
        <dbReference type="Proteomes" id="UP001150879"/>
    </source>
</evidence>
<dbReference type="InterPro" id="IPR027796">
    <property type="entry name" value="OTT_1508_deam-like"/>
</dbReference>
<proteinExistence type="predicted"/>
<gene>
    <name evidence="2" type="ORF">N7472_003252</name>
</gene>
<sequence>MLPSQKFYQAVRNLRELTDQPSEEHSYRMDIPPQSAKHLLKAEDEMQLADDIAFLAQREEGVENVTAVTLQEKAHGLVICLASNHTPSDKTVCELDKIMALVSEYASEGKRRAQSRAKIFDMVVDIRDDRILARIRPPWLPQPTRYVKRRPFLLSQVQAFVGEISAISNQSPDFEILVQKARQLIECLLPFKNAIPQNMRKEYQKNVIASCAELAGVGGTGLLEEHLRRLRVSPQIRDRGGIRQIDKLARYFFVCGDLIRVGRRPGYKPLCCNITIETLEAFEGRKPQGSSSMCFVHAEIQQIVHYIKSPHNPSPRFIGCSKSACYLCDMFIQKHSEYRISHAHKRLYEKWTLPDLEYSSKEAQILQAMLNSMAEEMANIAKVLQSSPRAPKQYGAESLAFLPLTSGSTASNTTITQPSMSRTSPISSVKSDYDTKNVSKDFSRNSFEGLSSGSGTASYLHLNQDDLPYSLNIRDIKNEFVVQIGAIFLDIEFATPGRLSIRHAMDGSLPKKVIDICRLSTISETNVAHSPSVSTMQLCLRHPSGFTIIVDFIRDEP</sequence>
<feature type="region of interest" description="Disordered" evidence="1">
    <location>
        <begin position="411"/>
        <end position="433"/>
    </location>
</feature>
<dbReference type="Pfam" id="PF14441">
    <property type="entry name" value="OTT_1508_deam"/>
    <property type="match status" value="1"/>
</dbReference>
<feature type="compositionally biased region" description="Polar residues" evidence="1">
    <location>
        <begin position="411"/>
        <end position="430"/>
    </location>
</feature>
<dbReference type="PANTHER" id="PTHR42037:SF1">
    <property type="match status" value="1"/>
</dbReference>